<dbReference type="RefSeq" id="WP_184831932.1">
    <property type="nucleotide sequence ID" value="NZ_BAAAVN010000011.1"/>
</dbReference>
<sequence length="240" mass="26784">MNRARGEIFKPLYDANSMATTDVSRGWSHQLVAFTKAHGLDAICHRVLDDPELLAEVAARSYRHQNGFDKIILFEDAAGALIKLDVWWGDNTGWGEIHNHRFDFSSIVLHGTLRTRHYLRTEPGDGEGVRIARMVVPRQGDQIDSVDGGMVLGWEGEQTAGSYYDMDCRLFHQVSGAPDELTVTFVAQGQARRNYSEVVTELTAYQDVPYFTPAELAAKLRRLADLRKPAVEGPAGENPL</sequence>
<evidence type="ECO:0000313" key="2">
    <source>
        <dbReference type="Proteomes" id="UP000558997"/>
    </source>
</evidence>
<organism evidence="1 2">
    <name type="scientific">Kribbella solani</name>
    <dbReference type="NCBI Taxonomy" id="236067"/>
    <lineage>
        <taxon>Bacteria</taxon>
        <taxon>Bacillati</taxon>
        <taxon>Actinomycetota</taxon>
        <taxon>Actinomycetes</taxon>
        <taxon>Propionibacteriales</taxon>
        <taxon>Kribbellaceae</taxon>
        <taxon>Kribbella</taxon>
    </lineage>
</organism>
<proteinExistence type="predicted"/>
<dbReference type="Proteomes" id="UP000558997">
    <property type="component" value="Unassembled WGS sequence"/>
</dbReference>
<keyword evidence="2" id="KW-1185">Reference proteome</keyword>
<reference evidence="1 2" key="1">
    <citation type="submission" date="2020-08" db="EMBL/GenBank/DDBJ databases">
        <title>Sequencing the genomes of 1000 actinobacteria strains.</title>
        <authorList>
            <person name="Klenk H.-P."/>
        </authorList>
    </citation>
    <scope>NUCLEOTIDE SEQUENCE [LARGE SCALE GENOMIC DNA]</scope>
    <source>
        <strain evidence="1 2">DSM 17294</strain>
    </source>
</reference>
<dbReference type="AlphaFoldDB" id="A0A841DMA6"/>
<protein>
    <recommendedName>
        <fullName evidence="3">Cysteine dioxygenase</fullName>
    </recommendedName>
</protein>
<accession>A0A841DMA6</accession>
<dbReference type="SUPFAM" id="SSF51182">
    <property type="entry name" value="RmlC-like cupins"/>
    <property type="match status" value="1"/>
</dbReference>
<dbReference type="InterPro" id="IPR011051">
    <property type="entry name" value="RmlC_Cupin_sf"/>
</dbReference>
<evidence type="ECO:0000313" key="1">
    <source>
        <dbReference type="EMBL" id="MBB5977790.1"/>
    </source>
</evidence>
<name>A0A841DMA6_9ACTN</name>
<comment type="caution">
    <text evidence="1">The sequence shown here is derived from an EMBL/GenBank/DDBJ whole genome shotgun (WGS) entry which is preliminary data.</text>
</comment>
<gene>
    <name evidence="1" type="ORF">HDA44_001131</name>
</gene>
<dbReference type="EMBL" id="JACHNF010000001">
    <property type="protein sequence ID" value="MBB5977790.1"/>
    <property type="molecule type" value="Genomic_DNA"/>
</dbReference>
<evidence type="ECO:0008006" key="3">
    <source>
        <dbReference type="Google" id="ProtNLM"/>
    </source>
</evidence>